<feature type="domain" description="Secretin/TonB short N-terminal" evidence="8">
    <location>
        <begin position="72"/>
        <end position="123"/>
    </location>
</feature>
<dbReference type="PANTHER" id="PTHR40980:SF4">
    <property type="entry name" value="TONB-DEPENDENT RECEPTOR-LIKE BETA-BARREL DOMAIN-CONTAINING PROTEIN"/>
    <property type="match status" value="1"/>
</dbReference>
<dbReference type="Pfam" id="PF13620">
    <property type="entry name" value="CarboxypepD_reg"/>
    <property type="match status" value="1"/>
</dbReference>
<keyword evidence="5 7" id="KW-0472">Membrane</keyword>
<keyword evidence="9" id="KW-0675">Receptor</keyword>
<dbReference type="Proteomes" id="UP000190166">
    <property type="component" value="Unassembled WGS sequence"/>
</dbReference>
<evidence type="ECO:0000256" key="3">
    <source>
        <dbReference type="ARBA" id="ARBA00022496"/>
    </source>
</evidence>
<dbReference type="InterPro" id="IPR011662">
    <property type="entry name" value="Secretin/TonB_short_N"/>
</dbReference>
<evidence type="ECO:0000313" key="10">
    <source>
        <dbReference type="Proteomes" id="UP000190166"/>
    </source>
</evidence>
<dbReference type="InterPro" id="IPR037066">
    <property type="entry name" value="Plug_dom_sf"/>
</dbReference>
<comment type="subcellular location">
    <subcellularLocation>
        <location evidence="1 7">Cell outer membrane</location>
    </subcellularLocation>
</comment>
<evidence type="ECO:0000256" key="5">
    <source>
        <dbReference type="ARBA" id="ARBA00023136"/>
    </source>
</evidence>
<dbReference type="AlphaFoldDB" id="A0A1T5NI20"/>
<dbReference type="SMART" id="SM00965">
    <property type="entry name" value="STN"/>
    <property type="match status" value="1"/>
</dbReference>
<dbReference type="EMBL" id="FUZZ01000001">
    <property type="protein sequence ID" value="SKC99903.1"/>
    <property type="molecule type" value="Genomic_DNA"/>
</dbReference>
<dbReference type="PANTHER" id="PTHR40980">
    <property type="entry name" value="PLUG DOMAIN-CONTAINING PROTEIN"/>
    <property type="match status" value="1"/>
</dbReference>
<keyword evidence="3" id="KW-0406">Ion transport</keyword>
<name>A0A1T5NI20_9BACT</name>
<dbReference type="GO" id="GO:0006826">
    <property type="term" value="P:iron ion transport"/>
    <property type="evidence" value="ECO:0007669"/>
    <property type="project" value="UniProtKB-KW"/>
</dbReference>
<comment type="similarity">
    <text evidence="7">Belongs to the TonB-dependent receptor family.</text>
</comment>
<keyword evidence="7" id="KW-0798">TonB box</keyword>
<dbReference type="InterPro" id="IPR000531">
    <property type="entry name" value="Beta-barrel_TonB"/>
</dbReference>
<dbReference type="STRING" id="393003.SAMN05660461_1640"/>
<evidence type="ECO:0000256" key="4">
    <source>
        <dbReference type="ARBA" id="ARBA00023004"/>
    </source>
</evidence>
<reference evidence="10" key="1">
    <citation type="submission" date="2017-02" db="EMBL/GenBank/DDBJ databases">
        <authorList>
            <person name="Varghese N."/>
            <person name="Submissions S."/>
        </authorList>
    </citation>
    <scope>NUCLEOTIDE SEQUENCE [LARGE SCALE GENOMIC DNA]</scope>
    <source>
        <strain evidence="10">DSM 18108</strain>
    </source>
</reference>
<dbReference type="Pfam" id="PF00593">
    <property type="entry name" value="TonB_dep_Rec_b-barrel"/>
    <property type="match status" value="1"/>
</dbReference>
<protein>
    <submittedName>
        <fullName evidence="9">Outer membrane receptor proteins, mostly Fe transport</fullName>
    </submittedName>
</protein>
<accession>A0A1T5NI20</accession>
<dbReference type="Gene3D" id="2.40.170.20">
    <property type="entry name" value="TonB-dependent receptor, beta-barrel domain"/>
    <property type="match status" value="1"/>
</dbReference>
<evidence type="ECO:0000256" key="1">
    <source>
        <dbReference type="ARBA" id="ARBA00004442"/>
    </source>
</evidence>
<dbReference type="SUPFAM" id="SSF49464">
    <property type="entry name" value="Carboxypeptidase regulatory domain-like"/>
    <property type="match status" value="1"/>
</dbReference>
<evidence type="ECO:0000256" key="2">
    <source>
        <dbReference type="ARBA" id="ARBA00022448"/>
    </source>
</evidence>
<organism evidence="9 10">
    <name type="scientific">Chitinophaga ginsengisegetis</name>
    <dbReference type="NCBI Taxonomy" id="393003"/>
    <lineage>
        <taxon>Bacteria</taxon>
        <taxon>Pseudomonadati</taxon>
        <taxon>Bacteroidota</taxon>
        <taxon>Chitinophagia</taxon>
        <taxon>Chitinophagales</taxon>
        <taxon>Chitinophagaceae</taxon>
        <taxon>Chitinophaga</taxon>
    </lineage>
</organism>
<dbReference type="Pfam" id="PF07660">
    <property type="entry name" value="STN"/>
    <property type="match status" value="1"/>
</dbReference>
<dbReference type="InterPro" id="IPR008969">
    <property type="entry name" value="CarboxyPept-like_regulatory"/>
</dbReference>
<keyword evidence="4" id="KW-0408">Iron</keyword>
<dbReference type="GO" id="GO:0009279">
    <property type="term" value="C:cell outer membrane"/>
    <property type="evidence" value="ECO:0007669"/>
    <property type="project" value="UniProtKB-SubCell"/>
</dbReference>
<keyword evidence="10" id="KW-1185">Reference proteome</keyword>
<keyword evidence="6" id="KW-0998">Cell outer membrane</keyword>
<proteinExistence type="inferred from homology"/>
<keyword evidence="3" id="KW-0410">Iron transport</keyword>
<dbReference type="InterPro" id="IPR036942">
    <property type="entry name" value="Beta-barrel_TonB_sf"/>
</dbReference>
<evidence type="ECO:0000313" key="9">
    <source>
        <dbReference type="EMBL" id="SKC99903.1"/>
    </source>
</evidence>
<evidence type="ECO:0000259" key="8">
    <source>
        <dbReference type="SMART" id="SM00965"/>
    </source>
</evidence>
<evidence type="ECO:0000256" key="7">
    <source>
        <dbReference type="RuleBase" id="RU003357"/>
    </source>
</evidence>
<sequence length="1047" mass="116804">MNKCTKTRGKPCRGIYALSRNKLIRLCLLIASLGGLALSPVQGQVKSPIITLSAEQLSLKEIFRQIELKGNVVINYSEEVVDATTKVSVKVEKVSVAQAVQAALRSTPYEFVISGGAYIIRRKPFPDPGKGPGEITGKIIDEENGEPVIGATIRIANKGVTTDENGAFTFHLPKGKYEAEISFVGYGVKKVTDIIIRDGETFSLNIPLKREKGQLGIVTISARRMKETGTNAAIVNEIREADAVVNGISKEQITRSQDRDAAEVVRRIPGVSVMQNRFIVIRGMGQRYNTVMLNGVIAPSFEPDSRAFSFDIIPSGMVDRIMVYKTAVPELPGDFAGGVVKVYTTGVPVKNSLNISYSSSYRPASTFKDFYGQKDGKYAWLGYDDGMYKRPVGYVPYDADFATRMEATQKFNKNWEAEKKGTAIPDQRLSIDVARRILLSNKTRLGVVGGLGYSQTKQYKRQYRNPRGQSNAAGTLGGVQLINAVDEWYDRDVRLNGLVNVSLDIGEQHHFSFKNLYTHLGSTRYMYRKGYMPFDGMAEVGVPPGDNLEQFVLTNDYRGIYTGQLNGSHELFGGVTKINWLAGYTKSSFYAPDERRRTHSANAGTVDWKPWVINFVGLGTQGRDQRVYMNGTEGVKTGGLDLEQKVSMGDFRPMLKAGFYWEDKTKSASYISFTHIDAAIAGGAEAGFNTYEAFNKLKAGYLATEIPFLKKFKLYGGLRIEDNLQHMGTTSRDAVGAGAGPILLNLQKTSLLPSVNLSYNLTRNTLIRAAYYKTLNRPEFREISAIYYYDMANNSYVYGNPNLLPQADIDNIDLRLEHYPGPGEMITLALFHKKITNPYELYGTASTSGVTYRWQNSEKARNYGAELDVMLGLGRYFTGSGWLSGQLQKLSLLFNASYVFSRLELGKAQRDQQFVDYRPLMGQSPYLINTGINYTDDLLGLKLNVSYNVIGKRIAAIGTQQLATVWELPRHSLDFTFSKLITKELELKGGVQNILNSRFVFAQDMNRDGTFDMIENDGESLYLLDHDNRYQSWYERAYFTLGIGIKL</sequence>
<dbReference type="Gene3D" id="2.170.130.10">
    <property type="entry name" value="TonB-dependent receptor, plug domain"/>
    <property type="match status" value="1"/>
</dbReference>
<dbReference type="Gene3D" id="2.60.40.1120">
    <property type="entry name" value="Carboxypeptidase-like, regulatory domain"/>
    <property type="match status" value="1"/>
</dbReference>
<dbReference type="SUPFAM" id="SSF56935">
    <property type="entry name" value="Porins"/>
    <property type="match status" value="1"/>
</dbReference>
<gene>
    <name evidence="9" type="ORF">SAMN05660461_1640</name>
</gene>
<evidence type="ECO:0000256" key="6">
    <source>
        <dbReference type="ARBA" id="ARBA00023237"/>
    </source>
</evidence>
<keyword evidence="2" id="KW-0813">Transport</keyword>
<dbReference type="InterPro" id="IPR012910">
    <property type="entry name" value="Plug_dom"/>
</dbReference>
<dbReference type="Pfam" id="PF07715">
    <property type="entry name" value="Plug"/>
    <property type="match status" value="1"/>
</dbReference>